<keyword evidence="11" id="KW-1185">Reference proteome</keyword>
<dbReference type="InterPro" id="IPR051275">
    <property type="entry name" value="Cell_adhesion_signaling"/>
</dbReference>
<keyword evidence="7" id="KW-1133">Transmembrane helix</keyword>
<keyword evidence="2 7" id="KW-0472">Membrane</keyword>
<dbReference type="InterPro" id="IPR013783">
    <property type="entry name" value="Ig-like_fold"/>
</dbReference>
<dbReference type="GO" id="GO:0050839">
    <property type="term" value="F:cell adhesion molecule binding"/>
    <property type="evidence" value="ECO:0007669"/>
    <property type="project" value="TreeGrafter"/>
</dbReference>
<feature type="region of interest" description="Disordered" evidence="6">
    <location>
        <begin position="702"/>
        <end position="743"/>
    </location>
</feature>
<feature type="compositionally biased region" description="Polar residues" evidence="6">
    <location>
        <begin position="1582"/>
        <end position="1597"/>
    </location>
</feature>
<feature type="chain" id="PRO_5020395179" description="Ig-like domain-containing protein" evidence="8">
    <location>
        <begin position="26"/>
        <end position="1731"/>
    </location>
</feature>
<dbReference type="InterPro" id="IPR007110">
    <property type="entry name" value="Ig-like_dom"/>
</dbReference>
<feature type="compositionally biased region" description="Polar residues" evidence="6">
    <location>
        <begin position="1109"/>
        <end position="1129"/>
    </location>
</feature>
<dbReference type="GO" id="GO:0005886">
    <property type="term" value="C:plasma membrane"/>
    <property type="evidence" value="ECO:0007669"/>
    <property type="project" value="TreeGrafter"/>
</dbReference>
<keyword evidence="5" id="KW-0393">Immunoglobulin domain</keyword>
<evidence type="ECO:0000313" key="11">
    <source>
        <dbReference type="Proteomes" id="UP000308267"/>
    </source>
</evidence>
<dbReference type="PROSITE" id="PS50835">
    <property type="entry name" value="IG_LIKE"/>
    <property type="match status" value="4"/>
</dbReference>
<gene>
    <name evidence="10" type="ORF">CRM22_004718</name>
</gene>
<feature type="compositionally biased region" description="Low complexity" evidence="6">
    <location>
        <begin position="1562"/>
        <end position="1574"/>
    </location>
</feature>
<feature type="domain" description="Ig-like" evidence="9">
    <location>
        <begin position="135"/>
        <end position="242"/>
    </location>
</feature>
<dbReference type="InterPro" id="IPR003599">
    <property type="entry name" value="Ig_sub"/>
</dbReference>
<dbReference type="InterPro" id="IPR013162">
    <property type="entry name" value="CD80_C2-set"/>
</dbReference>
<organism evidence="10 11">
    <name type="scientific">Opisthorchis felineus</name>
    <dbReference type="NCBI Taxonomy" id="147828"/>
    <lineage>
        <taxon>Eukaryota</taxon>
        <taxon>Metazoa</taxon>
        <taxon>Spiralia</taxon>
        <taxon>Lophotrochozoa</taxon>
        <taxon>Platyhelminthes</taxon>
        <taxon>Trematoda</taxon>
        <taxon>Digenea</taxon>
        <taxon>Opisthorchiida</taxon>
        <taxon>Opisthorchiata</taxon>
        <taxon>Opisthorchiidae</taxon>
        <taxon>Opisthorchis</taxon>
    </lineage>
</organism>
<dbReference type="Gene3D" id="2.60.40.10">
    <property type="entry name" value="Immunoglobulins"/>
    <property type="match status" value="4"/>
</dbReference>
<sequence>MVNIRSCYQFVTIWLLLHMVLHVSSLSVHIEVSPEAISVPAGTRVRVRCTMDSANSKVALVMLRQRFGQAKAESVDHSAGSTVIGTTQKHLEENFFLVMTDQDNRAELFCGVNRAGTDTTLVRSTGVRMNITYPPNGVHVTASPAGPVTESVAKKFTCKLNSTGSNPPSDIHWMQLDSAGAQLPMTDVEITPTEQMSSPNGGYLSHSTLTVNARRSSNGRRFECAAIYLQKRTPLRSEEILEVLFAPNNVRLTEKPMGGVRESDRLELTCKTSSCHPPAVIRWFEVPPKPKFSNQATNELTDLAQIDTSPAEYGGTSVSSILVVSKTYRSQQHTVFRCQVEHPGLEKPIINEHRLQVLYPPTVQLLIVPEEPVVGQTVTLSCQTSGGNPQDGFSFSWFAGSHSQFAELLDGNHDNTASNKKPVKNDNREPTIQQRKEFNQLSKSSPPEIDKMVSMTVFQDSQLNFTNVGLSQRGWYACEVSSSGGTAHASFFLDLFYQPILDRRTKQQVPAHLGETVSFIAHMEANPPSVEVTWFQLNNVVQSSAPSGYPRHYETFYASGYPYHGYDGFYEYRVRRASALNRTIRSLLDQGQSRIQVGNGMGEKHHIVAEKSDEDNLTFSLRFMGVQTSDFGAYLCQARHRLGVKEFYFQLTKKPDTDGIIPSSINITQRGSTTIVRYKPPEKPPYTRIVLRVCRRDALLNGQTGSTATDTSRPIRRDVKADKLANTRQSEDTDPKPKINSNQVELGPSIGCEDYHVAKPESGETEVYLSDAVQLYNFRLLMYQGTRAIRETPPVLWQPEVGDREVILGTPLVALAVTGACLFLILALVLVGLFVACRNRKKAGVLPGSEELNKCAHTPLERQKVTICPKMSFVTRSSYPGVPSHGGRSGPGNETEMRCLRRCGVGIEMPSEIGSMRSFQPSENDTALLMHQTASTPNGTFDKRTSRLSPPNSYMTEGDYGSLACHPFSVNSGSSATNMTLLSNQIITEAYVAAARAASAAVAASVVSGSTDVYTPSTQLTGDMDSSAFELADQDKIQAQQDGPQTEEAQQHQDSNGFATADALRDKSTPQKRGLLANCSASQQNVAGGLKTGPGQERRRSEAVIPNARQGSRLSVQMRSSNSQSHSQWGNVVSGASYSSLNPSSQTNLEAAARAAAAAAVASVVQNVNIGLLMQHASSATNLNMPYGLPRPSSRAASVVGQPVGHLLGKPSTESGDGESLHSAVFGSRYLPNNCSSTGELTPTASLHQFEIPLLTTCSQQLPVSHRPHPLQRSPLHAKELGSGCRPGSGGKTFGNFLRPTSGGISRQDSQTHLQLPPRETVAHRNPAFKASTAGVLNGRSRTPMLQQVMPLYPHPAQVTGNTLYGVGYVNSQESQPQMQPHQQQYMQRPPGLGYQQFTQSMHSYPMITQYQVQPVYYQHPAQNPIQAPRLQTRPRMQLHPLQQQEHRQNLTLNVPMMVKPNLNQTHSETEDENKIRKVEYTVAPQLHSPNESNLSAMCEKAVIPETRESGEGQLCMDESSPVQPVTVSQEAETSKVPEHISRENSVDKSEMASTLEKSDGSNKNSNKSESTMSPVRKTHTPNHVMSCSSEFLNHNTMPKPREDNDTNSSLRQSPMGASFHVLGNGFGTADDDPVHNGNHRSMLASPSISRGSHVPPGQYKQQPRLGVYSATRLNKPSERVTLSTTEHTPLLIDSKLQTDPASNSAQTTHNNNKTLISTTSVTNAIETASL</sequence>
<evidence type="ECO:0000256" key="3">
    <source>
        <dbReference type="ARBA" id="ARBA00023157"/>
    </source>
</evidence>
<dbReference type="InterPro" id="IPR036179">
    <property type="entry name" value="Ig-like_dom_sf"/>
</dbReference>
<reference evidence="10 11" key="1">
    <citation type="journal article" date="2019" name="BMC Genomics">
        <title>New insights from Opisthorchis felineus genome: update on genomics of the epidemiologically important liver flukes.</title>
        <authorList>
            <person name="Ershov N.I."/>
            <person name="Mordvinov V.A."/>
            <person name="Prokhortchouk E.B."/>
            <person name="Pakharukova M.Y."/>
            <person name="Gunbin K.V."/>
            <person name="Ustyantsev K."/>
            <person name="Genaev M.A."/>
            <person name="Blinov A.G."/>
            <person name="Mazur A."/>
            <person name="Boulygina E."/>
            <person name="Tsygankova S."/>
            <person name="Khrameeva E."/>
            <person name="Chekanov N."/>
            <person name="Fan G."/>
            <person name="Xiao A."/>
            <person name="Zhang H."/>
            <person name="Xu X."/>
            <person name="Yang H."/>
            <person name="Solovyev V."/>
            <person name="Lee S.M."/>
            <person name="Liu X."/>
            <person name="Afonnikov D.A."/>
            <person name="Skryabin K.G."/>
        </authorList>
    </citation>
    <scope>NUCLEOTIDE SEQUENCE [LARGE SCALE GENOMIC DNA]</scope>
    <source>
        <strain evidence="10">AK-0245</strain>
        <tissue evidence="10">Whole organism</tissue>
    </source>
</reference>
<feature type="domain" description="Ig-like" evidence="9">
    <location>
        <begin position="247"/>
        <end position="350"/>
    </location>
</feature>
<feature type="region of interest" description="Disordered" evidence="6">
    <location>
        <begin position="1085"/>
        <end position="1129"/>
    </location>
</feature>
<evidence type="ECO:0000313" key="10">
    <source>
        <dbReference type="EMBL" id="TGZ67583.1"/>
    </source>
</evidence>
<dbReference type="PROSITE" id="PS00290">
    <property type="entry name" value="IG_MHC"/>
    <property type="match status" value="1"/>
</dbReference>
<keyword evidence="4" id="KW-0325">Glycoprotein</keyword>
<feature type="transmembrane region" description="Helical" evidence="7">
    <location>
        <begin position="812"/>
        <end position="836"/>
    </location>
</feature>
<keyword evidence="8" id="KW-0732">Signal</keyword>
<feature type="signal peptide" evidence="8">
    <location>
        <begin position="1"/>
        <end position="25"/>
    </location>
</feature>
<proteinExistence type="predicted"/>
<dbReference type="SUPFAM" id="SSF48726">
    <property type="entry name" value="Immunoglobulin"/>
    <property type="match status" value="4"/>
</dbReference>
<dbReference type="EMBL" id="SJOL01006409">
    <property type="protein sequence ID" value="TGZ67583.1"/>
    <property type="molecule type" value="Genomic_DNA"/>
</dbReference>
<evidence type="ECO:0000256" key="1">
    <source>
        <dbReference type="ARBA" id="ARBA00004479"/>
    </source>
</evidence>
<evidence type="ECO:0000256" key="7">
    <source>
        <dbReference type="SAM" id="Phobius"/>
    </source>
</evidence>
<feature type="compositionally biased region" description="Basic and acidic residues" evidence="6">
    <location>
        <begin position="1533"/>
        <end position="1561"/>
    </location>
</feature>
<evidence type="ECO:0000256" key="6">
    <source>
        <dbReference type="SAM" id="MobiDB-lite"/>
    </source>
</evidence>
<evidence type="ECO:0000256" key="8">
    <source>
        <dbReference type="SAM" id="SignalP"/>
    </source>
</evidence>
<dbReference type="STRING" id="147828.A0A4S2LUT7"/>
<dbReference type="PANTHER" id="PTHR11640">
    <property type="entry name" value="NEPHRIN"/>
    <property type="match status" value="1"/>
</dbReference>
<feature type="compositionally biased region" description="Basic and acidic residues" evidence="6">
    <location>
        <begin position="713"/>
        <end position="737"/>
    </location>
</feature>
<evidence type="ECO:0000256" key="4">
    <source>
        <dbReference type="ARBA" id="ARBA00023180"/>
    </source>
</evidence>
<feature type="compositionally biased region" description="Polar residues" evidence="6">
    <location>
        <begin position="1521"/>
        <end position="1532"/>
    </location>
</feature>
<accession>A0A4S2LUT7</accession>
<feature type="region of interest" description="Disordered" evidence="6">
    <location>
        <begin position="1509"/>
        <end position="1620"/>
    </location>
</feature>
<evidence type="ECO:0000259" key="9">
    <source>
        <dbReference type="PROSITE" id="PS50835"/>
    </source>
</evidence>
<comment type="caution">
    <text evidence="10">The sequence shown here is derived from an EMBL/GenBank/DDBJ whole genome shotgun (WGS) entry which is preliminary data.</text>
</comment>
<keyword evidence="7" id="KW-0812">Transmembrane</keyword>
<dbReference type="OrthoDB" id="6286400at2759"/>
<dbReference type="SMART" id="SM00409">
    <property type="entry name" value="IG"/>
    <property type="match status" value="4"/>
</dbReference>
<dbReference type="GO" id="GO:0005911">
    <property type="term" value="C:cell-cell junction"/>
    <property type="evidence" value="ECO:0007669"/>
    <property type="project" value="TreeGrafter"/>
</dbReference>
<dbReference type="InterPro" id="IPR003006">
    <property type="entry name" value="Ig/MHC_CS"/>
</dbReference>
<feature type="compositionally biased region" description="Polar residues" evidence="6">
    <location>
        <begin position="702"/>
        <end position="712"/>
    </location>
</feature>
<dbReference type="Proteomes" id="UP000308267">
    <property type="component" value="Unassembled WGS sequence"/>
</dbReference>
<feature type="domain" description="Ig-like" evidence="9">
    <location>
        <begin position="361"/>
        <end position="492"/>
    </location>
</feature>
<comment type="subcellular location">
    <subcellularLocation>
        <location evidence="1">Membrane</location>
        <topology evidence="1">Single-pass type I membrane protein</topology>
    </subcellularLocation>
</comment>
<dbReference type="PANTHER" id="PTHR11640:SF31">
    <property type="entry name" value="IRREGULAR CHIASM C-ROUGHEST PROTEIN-RELATED"/>
    <property type="match status" value="1"/>
</dbReference>
<evidence type="ECO:0000256" key="2">
    <source>
        <dbReference type="ARBA" id="ARBA00023136"/>
    </source>
</evidence>
<name>A0A4S2LUT7_OPIFE</name>
<dbReference type="Pfam" id="PF08205">
    <property type="entry name" value="C2-set_2"/>
    <property type="match status" value="1"/>
</dbReference>
<protein>
    <recommendedName>
        <fullName evidence="9">Ig-like domain-containing protein</fullName>
    </recommendedName>
</protein>
<evidence type="ECO:0000256" key="5">
    <source>
        <dbReference type="ARBA" id="ARBA00023319"/>
    </source>
</evidence>
<keyword evidence="3" id="KW-1015">Disulfide bond</keyword>
<feature type="domain" description="Ig-like" evidence="9">
    <location>
        <begin position="499"/>
        <end position="652"/>
    </location>
</feature>
<dbReference type="GO" id="GO:0098609">
    <property type="term" value="P:cell-cell adhesion"/>
    <property type="evidence" value="ECO:0007669"/>
    <property type="project" value="TreeGrafter"/>
</dbReference>